<dbReference type="GO" id="GO:0009279">
    <property type="term" value="C:cell outer membrane"/>
    <property type="evidence" value="ECO:0007669"/>
    <property type="project" value="UniProtKB-SubCell"/>
</dbReference>
<protein>
    <submittedName>
        <fullName evidence="9">Uncharacterized protein</fullName>
    </submittedName>
</protein>
<feature type="compositionally biased region" description="Low complexity" evidence="7">
    <location>
        <begin position="39"/>
        <end position="49"/>
    </location>
</feature>
<evidence type="ECO:0000256" key="8">
    <source>
        <dbReference type="SAM" id="SignalP"/>
    </source>
</evidence>
<keyword evidence="5" id="KW-0998">Cell outer membrane</keyword>
<name>A0A1H2PEH6_PSEVA</name>
<evidence type="ECO:0000256" key="5">
    <source>
        <dbReference type="ARBA" id="ARBA00023237"/>
    </source>
</evidence>
<evidence type="ECO:0000313" key="10">
    <source>
        <dbReference type="Proteomes" id="UP000295254"/>
    </source>
</evidence>
<feature type="signal peptide" evidence="8">
    <location>
        <begin position="1"/>
        <end position="20"/>
    </location>
</feature>
<feature type="chain" id="PRO_5044372279" evidence="8">
    <location>
        <begin position="21"/>
        <end position="58"/>
    </location>
</feature>
<keyword evidence="4" id="KW-0564">Palmitate</keyword>
<evidence type="ECO:0000313" key="9">
    <source>
        <dbReference type="EMBL" id="TDB66468.1"/>
    </source>
</evidence>
<evidence type="ECO:0000256" key="4">
    <source>
        <dbReference type="ARBA" id="ARBA00023139"/>
    </source>
</evidence>
<organism evidence="9 10">
    <name type="scientific">Pseudomonas vancouverensis</name>
    <dbReference type="NCBI Taxonomy" id="95300"/>
    <lineage>
        <taxon>Bacteria</taxon>
        <taxon>Pseudomonadati</taxon>
        <taxon>Pseudomonadota</taxon>
        <taxon>Gammaproteobacteria</taxon>
        <taxon>Pseudomonadales</taxon>
        <taxon>Pseudomonadaceae</taxon>
        <taxon>Pseudomonas</taxon>
    </lineage>
</organism>
<dbReference type="Proteomes" id="UP000295254">
    <property type="component" value="Unassembled WGS sequence"/>
</dbReference>
<comment type="caution">
    <text evidence="9">The sequence shown here is derived from an EMBL/GenBank/DDBJ whole genome shotgun (WGS) entry which is preliminary data.</text>
</comment>
<proteinExistence type="predicted"/>
<keyword evidence="2 8" id="KW-0732">Signal</keyword>
<dbReference type="PROSITE" id="PS51257">
    <property type="entry name" value="PROKAR_LIPOPROTEIN"/>
    <property type="match status" value="1"/>
</dbReference>
<comment type="subcellular location">
    <subcellularLocation>
        <location evidence="1">Cell outer membrane</location>
        <topology evidence="1">Lipid-anchor</topology>
    </subcellularLocation>
</comment>
<keyword evidence="6" id="KW-0449">Lipoprotein</keyword>
<evidence type="ECO:0000256" key="6">
    <source>
        <dbReference type="ARBA" id="ARBA00023288"/>
    </source>
</evidence>
<evidence type="ECO:0000256" key="1">
    <source>
        <dbReference type="ARBA" id="ARBA00004459"/>
    </source>
</evidence>
<dbReference type="RefSeq" id="WP_093228707.1">
    <property type="nucleotide sequence ID" value="NZ_JBNNWH010000004.1"/>
</dbReference>
<reference evidence="10" key="1">
    <citation type="journal article" date="2019" name="bioRxiv">
        <title>Bacterially produced spermidine induces plant systemic susceptibility to pathogens.</title>
        <authorList>
            <person name="Melnyk R.A."/>
            <person name="Beskrovnaya P.A."/>
            <person name="Liu Z."/>
            <person name="Song Y."/>
            <person name="Haney C.H."/>
        </authorList>
    </citation>
    <scope>NUCLEOTIDE SEQUENCE [LARGE SCALE GENOMIC DNA]</scope>
    <source>
        <strain evidence="10">Dha-51</strain>
    </source>
</reference>
<keyword evidence="10" id="KW-1185">Reference proteome</keyword>
<dbReference type="InterPro" id="IPR032831">
    <property type="entry name" value="LptM_cons"/>
</dbReference>
<keyword evidence="3" id="KW-0472">Membrane</keyword>
<dbReference type="STRING" id="95300.SAMN05216558_5287"/>
<accession>A0A1H2PEH6</accession>
<dbReference type="EMBL" id="RRZK01000007">
    <property type="protein sequence ID" value="TDB66468.1"/>
    <property type="molecule type" value="Genomic_DNA"/>
</dbReference>
<evidence type="ECO:0000256" key="7">
    <source>
        <dbReference type="SAM" id="MobiDB-lite"/>
    </source>
</evidence>
<sequence length="58" mass="6235">MKRLISSLAALLAVACLVSACGQKGPLYLPDDKQDPAEQAKSSQQQPASKAHKHDVYQ</sequence>
<dbReference type="PIRSF" id="PIRSF037657">
    <property type="entry name" value="Lipoprotein_LppL"/>
    <property type="match status" value="1"/>
</dbReference>
<dbReference type="NCBIfam" id="NF047847">
    <property type="entry name" value="SS_mature_LptM"/>
    <property type="match status" value="1"/>
</dbReference>
<feature type="region of interest" description="Disordered" evidence="7">
    <location>
        <begin position="28"/>
        <end position="58"/>
    </location>
</feature>
<dbReference type="InterPro" id="IPR017254">
    <property type="entry name" value="Lipoprotein_LppL"/>
</dbReference>
<dbReference type="Pfam" id="PF13627">
    <property type="entry name" value="LptM_cons"/>
    <property type="match status" value="1"/>
</dbReference>
<gene>
    <name evidence="9" type="ORF">EIY72_06280</name>
</gene>
<evidence type="ECO:0000256" key="3">
    <source>
        <dbReference type="ARBA" id="ARBA00023136"/>
    </source>
</evidence>
<dbReference type="AlphaFoldDB" id="A0A1H2PEH6"/>
<evidence type="ECO:0000256" key="2">
    <source>
        <dbReference type="ARBA" id="ARBA00022729"/>
    </source>
</evidence>